<feature type="domain" description="Response regulatory" evidence="11">
    <location>
        <begin position="662"/>
        <end position="780"/>
    </location>
</feature>
<dbReference type="InterPro" id="IPR036097">
    <property type="entry name" value="HisK_dim/P_sf"/>
</dbReference>
<dbReference type="EMBL" id="JAAIJR010000170">
    <property type="protein sequence ID" value="NEX23221.1"/>
    <property type="molecule type" value="Genomic_DNA"/>
</dbReference>
<dbReference type="Gene3D" id="3.40.50.2300">
    <property type="match status" value="1"/>
</dbReference>
<dbReference type="Gene3D" id="3.30.565.10">
    <property type="entry name" value="Histidine kinase-like ATPase, C-terminal domain"/>
    <property type="match status" value="1"/>
</dbReference>
<comment type="catalytic activity">
    <reaction evidence="1">
        <text>ATP + protein L-histidine = ADP + protein N-phospho-L-histidine.</text>
        <dbReference type="EC" id="2.7.13.3"/>
    </reaction>
</comment>
<keyword evidence="9" id="KW-1133">Transmembrane helix</keyword>
<dbReference type="InterPro" id="IPR036890">
    <property type="entry name" value="HATPase_C_sf"/>
</dbReference>
<keyword evidence="3" id="KW-0597">Phosphoprotein</keyword>
<dbReference type="InterPro" id="IPR003661">
    <property type="entry name" value="HisK_dim/P_dom"/>
</dbReference>
<organism evidence="12 13">
    <name type="scientific">Thiorhodococcus mannitoliphagus</name>
    <dbReference type="NCBI Taxonomy" id="329406"/>
    <lineage>
        <taxon>Bacteria</taxon>
        <taxon>Pseudomonadati</taxon>
        <taxon>Pseudomonadota</taxon>
        <taxon>Gammaproteobacteria</taxon>
        <taxon>Chromatiales</taxon>
        <taxon>Chromatiaceae</taxon>
        <taxon>Thiorhodococcus</taxon>
    </lineage>
</organism>
<evidence type="ECO:0000256" key="9">
    <source>
        <dbReference type="SAM" id="Phobius"/>
    </source>
</evidence>
<keyword evidence="9" id="KW-0812">Transmembrane</keyword>
<evidence type="ECO:0000259" key="11">
    <source>
        <dbReference type="PROSITE" id="PS50110"/>
    </source>
</evidence>
<proteinExistence type="predicted"/>
<dbReference type="CDD" id="cd16922">
    <property type="entry name" value="HATPase_EvgS-ArcB-TorS-like"/>
    <property type="match status" value="1"/>
</dbReference>
<dbReference type="SMART" id="SM00448">
    <property type="entry name" value="REC"/>
    <property type="match status" value="1"/>
</dbReference>
<evidence type="ECO:0000256" key="4">
    <source>
        <dbReference type="ARBA" id="ARBA00022679"/>
    </source>
</evidence>
<evidence type="ECO:0000313" key="12">
    <source>
        <dbReference type="EMBL" id="NEX23221.1"/>
    </source>
</evidence>
<sequence length="816" mass="89637">MKLRAYILVFLLVFGLMPLILAAVINLPLVLDRTSLFYQRAYLQNLRADFRDLDQHLASRHEMIRLLSKLPEPGLILGERGDADQIDLARARYTSWINQILADQRDVIQILFVGAGGEQRFWLARDPITQEWHPSEQPPQIPDRRFLAAGLESQPKTVMVSRIRVDPGAGAEDPRQLMTLDLTSQIGGDQTEHAEGVVVLTIDVGGLAEFYRNTLWVNHDGSYLRPGQPASGKPEAFEAFPGLEDIFAEGKLALWKGRQGRQMLWVPMFLTEDGFPLWVGRSVDPSPIDAFRNALIVRVLSIIFLLVLFVMVLARWIAARVEHFGQELTGGIGQILRDGQPLRFSWQGPREIRELGEQLTALAQTHAEHLRTARAHTRELEKSNRYKSEFLANVSHELRTPLNSILLLSKMLGAESSGLTPAQRRQAQVIHEAGRDLRTMIDNILDISRIEAGHVHLSLEWVELKPMLEELIELLAPMLTEKPVELRLSVSPQVRSRVFSDREKLRQILKNFLSNAVKFTERGQIHVSVAARDDKAYPIALSVSDTGIGIPADKQEIIFEAFQQADGSTRRRYGGTGLGLSISRELAGLLGGAIEVESAPGAGARFSLLLPLSADITQTARQAEAEADAESNGDGAATVDQTPDAIMPVSSSESGLNAGSAWVLIIERDVKTLVALTSDLKQLGLRVQTAADLDEALETLAEEGEGCELVLLAAQVSAEMTYDTIRALIAKGQEPHPAVAVIGPAASKSQIDACLDAGAQDYLSKPIDPGPLSALLARVLDRPTGLESPSPPAGQESRVEEVAGRVDVNRQEEETT</sequence>
<dbReference type="SUPFAM" id="SSF55874">
    <property type="entry name" value="ATPase domain of HSP90 chaperone/DNA topoisomerase II/histidine kinase"/>
    <property type="match status" value="1"/>
</dbReference>
<evidence type="ECO:0000256" key="1">
    <source>
        <dbReference type="ARBA" id="ARBA00000085"/>
    </source>
</evidence>
<dbReference type="Proteomes" id="UP000471640">
    <property type="component" value="Unassembled WGS sequence"/>
</dbReference>
<dbReference type="Pfam" id="PF02518">
    <property type="entry name" value="HATPase_c"/>
    <property type="match status" value="1"/>
</dbReference>
<keyword evidence="9" id="KW-0472">Membrane</keyword>
<feature type="region of interest" description="Disordered" evidence="8">
    <location>
        <begin position="783"/>
        <end position="816"/>
    </location>
</feature>
<dbReference type="SUPFAM" id="SSF52172">
    <property type="entry name" value="CheY-like"/>
    <property type="match status" value="1"/>
</dbReference>
<keyword evidence="13" id="KW-1185">Reference proteome</keyword>
<reference evidence="13" key="1">
    <citation type="journal article" date="2020" name="Microbiol. Resour. Announc.">
        <title>Draft Genome Sequences of Thiorhodococcus mannitoliphagus and Thiorhodococcus minor, Purple Sulfur Photosynthetic Bacteria in the Gammaproteobacterial Family Chromatiaceae.</title>
        <authorList>
            <person name="Aviles F.A."/>
            <person name="Meyer T.E."/>
            <person name="Kyndt J.A."/>
        </authorList>
    </citation>
    <scope>NUCLEOTIDE SEQUENCE [LARGE SCALE GENOMIC DNA]</scope>
    <source>
        <strain evidence="13">DSM 18266</strain>
    </source>
</reference>
<dbReference type="AlphaFoldDB" id="A0A6P1E1M0"/>
<gene>
    <name evidence="12" type="ORF">G3480_23470</name>
</gene>
<feature type="region of interest" description="Disordered" evidence="8">
    <location>
        <begin position="621"/>
        <end position="641"/>
    </location>
</feature>
<dbReference type="PROSITE" id="PS50109">
    <property type="entry name" value="HIS_KIN"/>
    <property type="match status" value="1"/>
</dbReference>
<dbReference type="CDD" id="cd00156">
    <property type="entry name" value="REC"/>
    <property type="match status" value="1"/>
</dbReference>
<dbReference type="InterPro" id="IPR003594">
    <property type="entry name" value="HATPase_dom"/>
</dbReference>
<feature type="compositionally biased region" description="Basic and acidic residues" evidence="8">
    <location>
        <begin position="797"/>
        <end position="816"/>
    </location>
</feature>
<dbReference type="PROSITE" id="PS50110">
    <property type="entry name" value="RESPONSE_REGULATORY"/>
    <property type="match status" value="1"/>
</dbReference>
<reference evidence="12 13" key="2">
    <citation type="submission" date="2020-02" db="EMBL/GenBank/DDBJ databases">
        <title>Genome sequences of Thiorhodococcus mannitoliphagus and Thiorhodococcus minor, purple sulfur photosynthetic bacteria in the gammaproteobacterial family, Chromatiaceae.</title>
        <authorList>
            <person name="Aviles F.A."/>
            <person name="Meyer T.E."/>
            <person name="Kyndt J.A."/>
        </authorList>
    </citation>
    <scope>NUCLEOTIDE SEQUENCE [LARGE SCALE GENOMIC DNA]</scope>
    <source>
        <strain evidence="12 13">DSM 18266</strain>
    </source>
</reference>
<dbReference type="EC" id="2.7.13.3" evidence="2"/>
<keyword evidence="4" id="KW-0808">Transferase</keyword>
<dbReference type="InterPro" id="IPR005467">
    <property type="entry name" value="His_kinase_dom"/>
</dbReference>
<evidence type="ECO:0000256" key="2">
    <source>
        <dbReference type="ARBA" id="ARBA00012438"/>
    </source>
</evidence>
<dbReference type="InterPro" id="IPR004358">
    <property type="entry name" value="Sig_transdc_His_kin-like_C"/>
</dbReference>
<evidence type="ECO:0000256" key="5">
    <source>
        <dbReference type="ARBA" id="ARBA00022777"/>
    </source>
</evidence>
<evidence type="ECO:0000256" key="6">
    <source>
        <dbReference type="ARBA" id="ARBA00023012"/>
    </source>
</evidence>
<dbReference type="GO" id="GO:0000155">
    <property type="term" value="F:phosphorelay sensor kinase activity"/>
    <property type="evidence" value="ECO:0007669"/>
    <property type="project" value="InterPro"/>
</dbReference>
<feature type="domain" description="Histidine kinase" evidence="10">
    <location>
        <begin position="393"/>
        <end position="614"/>
    </location>
</feature>
<dbReference type="PRINTS" id="PR00344">
    <property type="entry name" value="BCTRLSENSOR"/>
</dbReference>
<dbReference type="SMART" id="SM00387">
    <property type="entry name" value="HATPase_c"/>
    <property type="match status" value="1"/>
</dbReference>
<dbReference type="RefSeq" id="WP_164656631.1">
    <property type="nucleotide sequence ID" value="NZ_JAAIJR010000170.1"/>
</dbReference>
<comment type="caution">
    <text evidence="12">The sequence shown here is derived from an EMBL/GenBank/DDBJ whole genome shotgun (WGS) entry which is preliminary data.</text>
</comment>
<dbReference type="Gene3D" id="1.10.287.130">
    <property type="match status" value="1"/>
</dbReference>
<dbReference type="Pfam" id="PF00512">
    <property type="entry name" value="HisKA"/>
    <property type="match status" value="1"/>
</dbReference>
<dbReference type="FunFam" id="3.30.565.10:FF:000010">
    <property type="entry name" value="Sensor histidine kinase RcsC"/>
    <property type="match status" value="1"/>
</dbReference>
<feature type="transmembrane region" description="Helical" evidence="9">
    <location>
        <begin position="295"/>
        <end position="318"/>
    </location>
</feature>
<comment type="caution">
    <text evidence="7">Lacks conserved residue(s) required for the propagation of feature annotation.</text>
</comment>
<dbReference type="SUPFAM" id="SSF47384">
    <property type="entry name" value="Homodimeric domain of signal transducing histidine kinase"/>
    <property type="match status" value="1"/>
</dbReference>
<dbReference type="InterPro" id="IPR001789">
    <property type="entry name" value="Sig_transdc_resp-reg_receiver"/>
</dbReference>
<protein>
    <recommendedName>
        <fullName evidence="2">histidine kinase</fullName>
        <ecNumber evidence="2">2.7.13.3</ecNumber>
    </recommendedName>
</protein>
<evidence type="ECO:0000256" key="8">
    <source>
        <dbReference type="SAM" id="MobiDB-lite"/>
    </source>
</evidence>
<evidence type="ECO:0000259" key="10">
    <source>
        <dbReference type="PROSITE" id="PS50109"/>
    </source>
</evidence>
<evidence type="ECO:0000256" key="7">
    <source>
        <dbReference type="PROSITE-ProRule" id="PRU00169"/>
    </source>
</evidence>
<feature type="transmembrane region" description="Helical" evidence="9">
    <location>
        <begin position="6"/>
        <end position="31"/>
    </location>
</feature>
<name>A0A6P1E1M0_9GAMM</name>
<keyword evidence="5" id="KW-0418">Kinase</keyword>
<dbReference type="Pfam" id="PF00072">
    <property type="entry name" value="Response_reg"/>
    <property type="match status" value="1"/>
</dbReference>
<accession>A0A6P1E1M0</accession>
<dbReference type="PANTHER" id="PTHR43047">
    <property type="entry name" value="TWO-COMPONENT HISTIDINE PROTEIN KINASE"/>
    <property type="match status" value="1"/>
</dbReference>
<dbReference type="InterPro" id="IPR011006">
    <property type="entry name" value="CheY-like_superfamily"/>
</dbReference>
<dbReference type="CDD" id="cd00082">
    <property type="entry name" value="HisKA"/>
    <property type="match status" value="1"/>
</dbReference>
<evidence type="ECO:0000256" key="3">
    <source>
        <dbReference type="ARBA" id="ARBA00022553"/>
    </source>
</evidence>
<evidence type="ECO:0000313" key="13">
    <source>
        <dbReference type="Proteomes" id="UP000471640"/>
    </source>
</evidence>
<keyword evidence="6" id="KW-0902">Two-component regulatory system</keyword>
<dbReference type="SMART" id="SM00388">
    <property type="entry name" value="HisKA"/>
    <property type="match status" value="1"/>
</dbReference>